<evidence type="ECO:0000256" key="4">
    <source>
        <dbReference type="ARBA" id="ARBA00022781"/>
    </source>
</evidence>
<keyword evidence="11" id="KW-1185">Reference proteome</keyword>
<keyword evidence="7 9" id="KW-0496">Mitochondrion</keyword>
<evidence type="ECO:0000256" key="1">
    <source>
        <dbReference type="ARBA" id="ARBA00007479"/>
    </source>
</evidence>
<comment type="function">
    <text evidence="9">Subunit b, of the mitochondrial membrane ATP synthase complex (F(1)F(0) ATP synthase or Complex V) that produces ATP from ADP in the presence of a proton gradient across the membrane which is generated by electron transport complexes of the respiratory chain. ATP synthase complex consist of a soluble F(1) head domain - the catalytic core - and a membrane F(1) domain - the membrane proton channel. These two domains are linked by a central stalk rotating inside the F(1) region and a stationary peripheral stalk. During catalysis, ATP synthesis in the catalytic domain of F(1) is coupled via a rotary mechanism of the central stalk subunits to proton translocation. In vivo, can only synthesize ATP although its ATP hydrolase activity can be activated artificially in vitro. Part of the complex F(0) domain. Part of the complex F(0) domain and the peripheric stalk, which acts as a stator to hold the catalytic alpha(3)beta(3) subcomplex and subunit a/ATP6 static relative to the rotary elements.</text>
</comment>
<keyword evidence="2 9" id="KW-0813">Transport</keyword>
<evidence type="ECO:0000256" key="5">
    <source>
        <dbReference type="ARBA" id="ARBA00022792"/>
    </source>
</evidence>
<dbReference type="InterPro" id="IPR008688">
    <property type="entry name" value="ATP_synth_Bsub_B/MI25"/>
</dbReference>
<dbReference type="PANTHER" id="PTHR12733">
    <property type="entry name" value="MITOCHONDRIAL ATP SYNTHASE B CHAIN"/>
    <property type="match status" value="1"/>
</dbReference>
<dbReference type="GO" id="GO:0045259">
    <property type="term" value="C:proton-transporting ATP synthase complex"/>
    <property type="evidence" value="ECO:0007669"/>
    <property type="project" value="UniProtKB-KW"/>
</dbReference>
<evidence type="ECO:0000256" key="3">
    <source>
        <dbReference type="ARBA" id="ARBA00022547"/>
    </source>
</evidence>
<proteinExistence type="inferred from homology"/>
<keyword evidence="6 9" id="KW-0406">Ion transport</keyword>
<protein>
    <recommendedName>
        <fullName evidence="9">ATP synthase subunit b</fullName>
    </recommendedName>
</protein>
<dbReference type="AlphaFoldDB" id="A0A9N9XN43"/>
<evidence type="ECO:0000256" key="7">
    <source>
        <dbReference type="ARBA" id="ARBA00023128"/>
    </source>
</evidence>
<sequence length="251" mass="28727">MLSRAAILTGQSSKSLVATCLRTTGTSAVSNQVAKTDDKPSEVGFQRPVRQEPGKVRMGFIPEEWFQFFYKKTGVTGPYTFAVTLSTYLVSKEIYVLEHEYYTGLSLIIMWTYGIKKLGPKLAAYLDKEIDEYEGQWNESRVTQKNTLGEQITEEEKAQWSMEGQNLLVEAKRENVALQLEANYRERLVQVYSEVKKRLDFQVEKQEIERRISHKNLVDWVVAKVRASITADQEKQNINKCISDLALLAKA</sequence>
<reference evidence="10" key="1">
    <citation type="submission" date="2022-01" db="EMBL/GenBank/DDBJ databases">
        <authorList>
            <person name="King R."/>
        </authorList>
    </citation>
    <scope>NUCLEOTIDE SEQUENCE</scope>
</reference>
<dbReference type="Gene3D" id="1.20.5.2210">
    <property type="match status" value="1"/>
</dbReference>
<dbReference type="PANTHER" id="PTHR12733:SF3">
    <property type="entry name" value="ATP SYNTHASE F(0) COMPLEX SUBUNIT B1, MITOCHONDRIAL"/>
    <property type="match status" value="1"/>
</dbReference>
<evidence type="ECO:0000256" key="8">
    <source>
        <dbReference type="ARBA" id="ARBA00023136"/>
    </source>
</evidence>
<evidence type="ECO:0000256" key="9">
    <source>
        <dbReference type="RuleBase" id="RU368017"/>
    </source>
</evidence>
<accession>A0A9N9XN43</accession>
<keyword evidence="4 9" id="KW-0375">Hydrogen ion transport</keyword>
<dbReference type="Proteomes" id="UP001153712">
    <property type="component" value="Chromosome 3"/>
</dbReference>
<gene>
    <name evidence="10" type="ORF">PHYEVI_LOCUS6904</name>
</gene>
<organism evidence="10 11">
    <name type="scientific">Phyllotreta striolata</name>
    <name type="common">Striped flea beetle</name>
    <name type="synonym">Crioceris striolata</name>
    <dbReference type="NCBI Taxonomy" id="444603"/>
    <lineage>
        <taxon>Eukaryota</taxon>
        <taxon>Metazoa</taxon>
        <taxon>Ecdysozoa</taxon>
        <taxon>Arthropoda</taxon>
        <taxon>Hexapoda</taxon>
        <taxon>Insecta</taxon>
        <taxon>Pterygota</taxon>
        <taxon>Neoptera</taxon>
        <taxon>Endopterygota</taxon>
        <taxon>Coleoptera</taxon>
        <taxon>Polyphaga</taxon>
        <taxon>Cucujiformia</taxon>
        <taxon>Chrysomeloidea</taxon>
        <taxon>Chrysomelidae</taxon>
        <taxon>Galerucinae</taxon>
        <taxon>Alticini</taxon>
        <taxon>Phyllotreta</taxon>
    </lineage>
</organism>
<keyword evidence="5 9" id="KW-0999">Mitochondrion inner membrane</keyword>
<name>A0A9N9XN43_PHYSR</name>
<comment type="similarity">
    <text evidence="1 9">Belongs to the eukaryotic ATPase B chain family.</text>
</comment>
<evidence type="ECO:0000313" key="11">
    <source>
        <dbReference type="Proteomes" id="UP001153712"/>
    </source>
</evidence>
<evidence type="ECO:0000256" key="6">
    <source>
        <dbReference type="ARBA" id="ARBA00023065"/>
    </source>
</evidence>
<evidence type="ECO:0000256" key="2">
    <source>
        <dbReference type="ARBA" id="ARBA00022448"/>
    </source>
</evidence>
<dbReference type="InterPro" id="IPR013837">
    <property type="entry name" value="ATP_synth_F0_suB"/>
</dbReference>
<dbReference type="Pfam" id="PF05405">
    <property type="entry name" value="Mt_ATP-synt_B"/>
    <property type="match status" value="1"/>
</dbReference>
<dbReference type="OrthoDB" id="67388at2759"/>
<keyword evidence="3 9" id="KW-0138">CF(0)</keyword>
<keyword evidence="8 9" id="KW-0472">Membrane</keyword>
<dbReference type="SUPFAM" id="SSF161060">
    <property type="entry name" value="ATP synthase B chain-like"/>
    <property type="match status" value="1"/>
</dbReference>
<comment type="subunit">
    <text evidence="9">F-type ATPases have 2 components, CF(1) - the catalytic core - and CF(0) - the membrane proton channel. CF(1) and CF(0) have multiple subunits.</text>
</comment>
<dbReference type="GO" id="GO:0046933">
    <property type="term" value="F:proton-transporting ATP synthase activity, rotational mechanism"/>
    <property type="evidence" value="ECO:0007669"/>
    <property type="project" value="TreeGrafter"/>
</dbReference>
<dbReference type="GO" id="GO:0005743">
    <property type="term" value="C:mitochondrial inner membrane"/>
    <property type="evidence" value="ECO:0007669"/>
    <property type="project" value="UniProtKB-SubCell"/>
</dbReference>
<dbReference type="EMBL" id="OU900096">
    <property type="protein sequence ID" value="CAG9860552.1"/>
    <property type="molecule type" value="Genomic_DNA"/>
</dbReference>
<evidence type="ECO:0000313" key="10">
    <source>
        <dbReference type="EMBL" id="CAG9860552.1"/>
    </source>
</evidence>
<comment type="subcellular location">
    <subcellularLocation>
        <location evidence="9">Mitochondrion</location>
    </subcellularLocation>
    <subcellularLocation>
        <location evidence="9">Mitochondrion inner membrane</location>
    </subcellularLocation>
</comment>